<organism evidence="1 2">
    <name type="scientific">Vibrio harveyi</name>
    <name type="common">Beneckea harveyi</name>
    <dbReference type="NCBI Taxonomy" id="669"/>
    <lineage>
        <taxon>Bacteria</taxon>
        <taxon>Pseudomonadati</taxon>
        <taxon>Pseudomonadota</taxon>
        <taxon>Gammaproteobacteria</taxon>
        <taxon>Vibrionales</taxon>
        <taxon>Vibrionaceae</taxon>
        <taxon>Vibrio</taxon>
    </lineage>
</organism>
<gene>
    <name evidence="1" type="ORF">VCHENC02_1507A</name>
</gene>
<dbReference type="Proteomes" id="UP000008367">
    <property type="component" value="Unassembled WGS sequence"/>
</dbReference>
<reference evidence="1 2" key="1">
    <citation type="submission" date="2012-10" db="EMBL/GenBank/DDBJ databases">
        <title>Genome sequence of Vibrio Cholerae HENC-02.</title>
        <authorList>
            <person name="Eppinger M."/>
            <person name="Hasan N.A."/>
            <person name="Sengamalay N."/>
            <person name="Hine E."/>
            <person name="Su Q."/>
            <person name="Daugherty S.C."/>
            <person name="Young S."/>
            <person name="Sadzewicz L."/>
            <person name="Tallon L."/>
            <person name="Cebula T.A."/>
            <person name="Ravel J."/>
            <person name="Colwell R.R."/>
        </authorList>
    </citation>
    <scope>NUCLEOTIDE SEQUENCE [LARGE SCALE GENOMIC DNA]</scope>
    <source>
        <strain evidence="1 2">HENC-02</strain>
    </source>
</reference>
<sequence length="23" mass="2610">MTDFLCNKTNKLRSQSVTSLPLI</sequence>
<name>A0A454D2W6_VIBHA</name>
<protein>
    <submittedName>
        <fullName evidence="1">Uncharacterized protein</fullName>
    </submittedName>
</protein>
<evidence type="ECO:0000313" key="2">
    <source>
        <dbReference type="Proteomes" id="UP000008367"/>
    </source>
</evidence>
<comment type="caution">
    <text evidence="1">The sequence shown here is derived from an EMBL/GenBank/DDBJ whole genome shotgun (WGS) entry which is preliminary data.</text>
</comment>
<dbReference type="EMBL" id="AJSR01000478">
    <property type="protein sequence ID" value="EKM32995.1"/>
    <property type="molecule type" value="Genomic_DNA"/>
</dbReference>
<accession>A0A454D2W6</accession>
<evidence type="ECO:0000313" key="1">
    <source>
        <dbReference type="EMBL" id="EKM32995.1"/>
    </source>
</evidence>
<proteinExistence type="predicted"/>
<dbReference type="AlphaFoldDB" id="A0A454D2W6"/>
<feature type="non-terminal residue" evidence="1">
    <location>
        <position position="23"/>
    </location>
</feature>